<comment type="cofactor">
    <cofactor evidence="5">
        <name>Fe(2+)</name>
        <dbReference type="ChEBI" id="CHEBI:29033"/>
    </cofactor>
    <text evidence="5">Binds 1 Fe(2+) ion per subunit.</text>
</comment>
<dbReference type="RefSeq" id="WP_153822375.1">
    <property type="nucleotide sequence ID" value="NZ_WJIE01000008.1"/>
</dbReference>
<organism evidence="6 7">
    <name type="scientific">Polyangium spumosum</name>
    <dbReference type="NCBI Taxonomy" id="889282"/>
    <lineage>
        <taxon>Bacteria</taxon>
        <taxon>Pseudomonadati</taxon>
        <taxon>Myxococcota</taxon>
        <taxon>Polyangia</taxon>
        <taxon>Polyangiales</taxon>
        <taxon>Polyangiaceae</taxon>
        <taxon>Polyangium</taxon>
    </lineage>
</organism>
<dbReference type="OrthoDB" id="6636843at2"/>
<evidence type="ECO:0000256" key="2">
    <source>
        <dbReference type="ARBA" id="ARBA00022723"/>
    </source>
</evidence>
<feature type="binding site" evidence="5">
    <location>
        <position position="284"/>
    </location>
    <ligand>
        <name>Fe cation</name>
        <dbReference type="ChEBI" id="CHEBI:24875"/>
        <note>catalytic</note>
    </ligand>
</feature>
<dbReference type="EMBL" id="WJIE01000008">
    <property type="protein sequence ID" value="MRG95558.1"/>
    <property type="molecule type" value="Genomic_DNA"/>
</dbReference>
<sequence>MTMSLTSSAESPATPPYLSGNYAPVDHEITAHDLPVVGEVPRDLAGVFVRNGSNPRFRQKGRYHWFDGDGMIHALRFEDGRASYANRWVRTWAFQEEEKAGASLWTGVTERPDFTNPRGAFKDTSNTDLCFHGGRLYSLWWLGGAAYVVNPISLETSGTETFGGKMPTISAHPKVDMVTGELMLFDYKPFPPYLTYAVVSPGGELVHKTEIDLPGPRLQHDLAITERFTLFFDMSMQWDPKLLEVGKTRVTYLRDRPARIGVLPRHAPGSAIRWFETEPFYMYHTINAWEEGDRIVLVGCKIDAPVAFDPQNPAREVPTIGFLRLEPNLYRWELDTKTGSVKETRLDDVLTEFPRMDNRALGRKTRYSYNPRIPASAPTLLFDGVVKYDYEAGTSAAHSYPAGRFGSEVVFAPRVGASGEDDGYLVSFVVCEATGESEVYVLDAKDVTRAPLARVKLPQRVPTGYHAWWIPAEQIPATA</sequence>
<dbReference type="GO" id="GO:0016121">
    <property type="term" value="P:carotene catabolic process"/>
    <property type="evidence" value="ECO:0007669"/>
    <property type="project" value="TreeGrafter"/>
</dbReference>
<dbReference type="Proteomes" id="UP000440224">
    <property type="component" value="Unassembled WGS sequence"/>
</dbReference>
<protein>
    <submittedName>
        <fullName evidence="6">9-cis-epoxycarotenoid dioxygenase</fullName>
    </submittedName>
</protein>
<dbReference type="GO" id="GO:0010436">
    <property type="term" value="F:carotenoid dioxygenase activity"/>
    <property type="evidence" value="ECO:0007669"/>
    <property type="project" value="TreeGrafter"/>
</dbReference>
<reference evidence="6 7" key="1">
    <citation type="submission" date="2019-10" db="EMBL/GenBank/DDBJ databases">
        <title>A soil myxobacterium in the family Polyangiaceae.</title>
        <authorList>
            <person name="Li Y."/>
            <person name="Wang J."/>
        </authorList>
    </citation>
    <scope>NUCLEOTIDE SEQUENCE [LARGE SCALE GENOMIC DNA]</scope>
    <source>
        <strain evidence="6 7">DSM 14734</strain>
    </source>
</reference>
<accession>A0A6N7PU28</accession>
<keyword evidence="7" id="KW-1185">Reference proteome</keyword>
<keyword evidence="6" id="KW-0223">Dioxygenase</keyword>
<evidence type="ECO:0000256" key="5">
    <source>
        <dbReference type="PIRSR" id="PIRSR604294-1"/>
    </source>
</evidence>
<gene>
    <name evidence="6" type="ORF">GF068_27105</name>
</gene>
<keyword evidence="3" id="KW-0560">Oxidoreductase</keyword>
<dbReference type="GO" id="GO:0046872">
    <property type="term" value="F:metal ion binding"/>
    <property type="evidence" value="ECO:0007669"/>
    <property type="project" value="UniProtKB-KW"/>
</dbReference>
<evidence type="ECO:0000256" key="1">
    <source>
        <dbReference type="ARBA" id="ARBA00006787"/>
    </source>
</evidence>
<feature type="binding site" evidence="5">
    <location>
        <position position="172"/>
    </location>
    <ligand>
        <name>Fe cation</name>
        <dbReference type="ChEBI" id="CHEBI:24875"/>
        <note>catalytic</note>
    </ligand>
</feature>
<dbReference type="PANTHER" id="PTHR10543:SF89">
    <property type="entry name" value="CAROTENOID 9,10(9',10')-CLEAVAGE DIOXYGENASE 1"/>
    <property type="match status" value="1"/>
</dbReference>
<feature type="binding site" evidence="5">
    <location>
        <position position="466"/>
    </location>
    <ligand>
        <name>Fe cation</name>
        <dbReference type="ChEBI" id="CHEBI:24875"/>
        <note>catalytic</note>
    </ligand>
</feature>
<proteinExistence type="inferred from homology"/>
<feature type="binding site" evidence="5">
    <location>
        <position position="220"/>
    </location>
    <ligand>
        <name>Fe cation</name>
        <dbReference type="ChEBI" id="CHEBI:24875"/>
        <note>catalytic</note>
    </ligand>
</feature>
<evidence type="ECO:0000313" key="7">
    <source>
        <dbReference type="Proteomes" id="UP000440224"/>
    </source>
</evidence>
<evidence type="ECO:0000256" key="3">
    <source>
        <dbReference type="ARBA" id="ARBA00023002"/>
    </source>
</evidence>
<dbReference type="PANTHER" id="PTHR10543">
    <property type="entry name" value="BETA-CAROTENE DIOXYGENASE"/>
    <property type="match status" value="1"/>
</dbReference>
<dbReference type="InterPro" id="IPR004294">
    <property type="entry name" value="Carotenoid_Oase"/>
</dbReference>
<keyword evidence="2 5" id="KW-0479">Metal-binding</keyword>
<comment type="similarity">
    <text evidence="1">Belongs to the carotenoid oxygenase family.</text>
</comment>
<dbReference type="Pfam" id="PF03055">
    <property type="entry name" value="RPE65"/>
    <property type="match status" value="1"/>
</dbReference>
<name>A0A6N7PU28_9BACT</name>
<evidence type="ECO:0000256" key="4">
    <source>
        <dbReference type="ARBA" id="ARBA00023004"/>
    </source>
</evidence>
<evidence type="ECO:0000313" key="6">
    <source>
        <dbReference type="EMBL" id="MRG95558.1"/>
    </source>
</evidence>
<dbReference type="AlphaFoldDB" id="A0A6N7PU28"/>
<keyword evidence="4 5" id="KW-0408">Iron</keyword>
<comment type="caution">
    <text evidence="6">The sequence shown here is derived from an EMBL/GenBank/DDBJ whole genome shotgun (WGS) entry which is preliminary data.</text>
</comment>